<dbReference type="eggNOG" id="ENOG502ZRAB">
    <property type="taxonomic scope" value="Bacteria"/>
</dbReference>
<evidence type="ECO:0000313" key="2">
    <source>
        <dbReference type="EMBL" id="ACB76131.1"/>
    </source>
</evidence>
<organism evidence="2 3">
    <name type="scientific">Opitutus terrae (strain DSM 11246 / JCM 15787 / PB90-1)</name>
    <dbReference type="NCBI Taxonomy" id="452637"/>
    <lineage>
        <taxon>Bacteria</taxon>
        <taxon>Pseudomonadati</taxon>
        <taxon>Verrucomicrobiota</taxon>
        <taxon>Opitutia</taxon>
        <taxon>Opitutales</taxon>
        <taxon>Opitutaceae</taxon>
        <taxon>Opitutus</taxon>
    </lineage>
</organism>
<evidence type="ECO:0000256" key="1">
    <source>
        <dbReference type="SAM" id="MobiDB-lite"/>
    </source>
</evidence>
<dbReference type="EMBL" id="CP001032">
    <property type="protein sequence ID" value="ACB76131.1"/>
    <property type="molecule type" value="Genomic_DNA"/>
</dbReference>
<dbReference type="STRING" id="452637.Oter_2850"/>
<dbReference type="RefSeq" id="WP_012375666.1">
    <property type="nucleotide sequence ID" value="NC_010571.1"/>
</dbReference>
<reference evidence="2 3" key="1">
    <citation type="journal article" date="2011" name="J. Bacteriol.">
        <title>Genome sequence of the verrucomicrobium Opitutus terrae PB90-1, an abundant inhabitant of rice paddy soil ecosystems.</title>
        <authorList>
            <person name="van Passel M.W."/>
            <person name="Kant R."/>
            <person name="Palva A."/>
            <person name="Copeland A."/>
            <person name="Lucas S."/>
            <person name="Lapidus A."/>
            <person name="Glavina del Rio T."/>
            <person name="Pitluck S."/>
            <person name="Goltsman E."/>
            <person name="Clum A."/>
            <person name="Sun H."/>
            <person name="Schmutz J."/>
            <person name="Larimer F.W."/>
            <person name="Land M.L."/>
            <person name="Hauser L."/>
            <person name="Kyrpides N."/>
            <person name="Mikhailova N."/>
            <person name="Richardson P.P."/>
            <person name="Janssen P.H."/>
            <person name="de Vos W.M."/>
            <person name="Smidt H."/>
        </authorList>
    </citation>
    <scope>NUCLEOTIDE SEQUENCE [LARGE SCALE GENOMIC DNA]</scope>
    <source>
        <strain evidence="3">DSM 11246 / JCM 15787 / PB90-1</strain>
    </source>
</reference>
<gene>
    <name evidence="2" type="ordered locus">Oter_2850</name>
</gene>
<accession>B1ZX79</accession>
<name>B1ZX79_OPITP</name>
<dbReference type="OrthoDB" id="191532at2"/>
<dbReference type="AlphaFoldDB" id="B1ZX79"/>
<dbReference type="Proteomes" id="UP000007013">
    <property type="component" value="Chromosome"/>
</dbReference>
<proteinExistence type="predicted"/>
<dbReference type="KEGG" id="ote:Oter_2850"/>
<sequence>MKQAFRSVYVWSIPAVVALAVGGLGERAWAAHRARVVLRETEQVWRTLAASRPEPTAAAAAELDADLADATNALLELRSATARNRSALTELDQAELPASAAEAFFDLARFGERMRGVARDHQVELAPEERFGFAAYAHAGPAEPAIAGVFRQRQLIERLLAIVFAAEPRELVLLERPRVAGEPTAEAHVGQRATDALFFRVGFTGETAALCSVLNALATSELPWIVRTIEVEPASAKQTASQSEANAPEVRVARGLSQFIIHVDCASLPPSADEPASTTASLPPADAVSRPPIGGAMTNTLWRAPASQRRGDDWIYDLFTPPQIRYEQRSGRLVVVCEPLALVMDETTAIGSGDADFPLTLKRIEPEPFRLQLVGLVGPRDAPRGVFENVLSGEMLLIGAQTSIGSLALTVEQVFVERRRAAEASDAPLAPPVATAIVRDERTGTRVTLTTASRSFTSELVAFIASAPSDDETQAVRAGDLIRDGAVVYRIEKIQLAPAAVSVSKWGAGQLAPESRMLSLPPEAGAEQSPGAL</sequence>
<evidence type="ECO:0000313" key="3">
    <source>
        <dbReference type="Proteomes" id="UP000007013"/>
    </source>
</evidence>
<dbReference type="HOGENOM" id="CLU_510760_0_0_0"/>
<keyword evidence="3" id="KW-1185">Reference proteome</keyword>
<feature type="region of interest" description="Disordered" evidence="1">
    <location>
        <begin position="271"/>
        <end position="294"/>
    </location>
</feature>
<protein>
    <submittedName>
        <fullName evidence="2">Uncharacterized protein</fullName>
    </submittedName>
</protein>